<dbReference type="EMBL" id="PDXJ01000025">
    <property type="protein sequence ID" value="TND51960.1"/>
    <property type="molecule type" value="Genomic_DNA"/>
</dbReference>
<evidence type="ECO:0000313" key="2">
    <source>
        <dbReference type="Proteomes" id="UP000796104"/>
    </source>
</evidence>
<accession>A0AAX2UP00</accession>
<dbReference type="AlphaFoldDB" id="A0AAX2UP00"/>
<protein>
    <submittedName>
        <fullName evidence="1">Uncharacterized protein</fullName>
    </submittedName>
</protein>
<dbReference type="Proteomes" id="UP000796104">
    <property type="component" value="Unassembled WGS sequence"/>
</dbReference>
<gene>
    <name evidence="1" type="ORF">CF123_17740</name>
</gene>
<evidence type="ECO:0000313" key="1">
    <source>
        <dbReference type="EMBL" id="TND51960.1"/>
    </source>
</evidence>
<dbReference type="RefSeq" id="WP_139495162.1">
    <property type="nucleotide sequence ID" value="NZ_CAWORL010000018.1"/>
</dbReference>
<reference evidence="1" key="1">
    <citation type="submission" date="2017-10" db="EMBL/GenBank/DDBJ databases">
        <authorList>
            <person name="Colston S.M."/>
            <person name="Graf J."/>
        </authorList>
    </citation>
    <scope>NUCLEOTIDE SEQUENCE</scope>
    <source>
        <strain evidence="1">BAQ071013-135</strain>
    </source>
</reference>
<sequence length="134" mass="14971">MPEPLSTGISFQASKGLWQAQYKNQRIVYSTARYGDTAKELAHRALERMMAGAFDPVTDDLLFKHSWRMEDACKQLGMTIGQLRQWILTGIVNGTEIRPPQRDVKGVDRITGYELMMAQERLAGGPAATEQGKA</sequence>
<comment type="caution">
    <text evidence="1">The sequence shown here is derived from an EMBL/GenBank/DDBJ whole genome shotgun (WGS) entry which is preliminary data.</text>
</comment>
<proteinExistence type="predicted"/>
<name>A0AAX2UP00_AERVE</name>
<organism evidence="1 2">
    <name type="scientific">Aeromonas veronii</name>
    <dbReference type="NCBI Taxonomy" id="654"/>
    <lineage>
        <taxon>Bacteria</taxon>
        <taxon>Pseudomonadati</taxon>
        <taxon>Pseudomonadota</taxon>
        <taxon>Gammaproteobacteria</taxon>
        <taxon>Aeromonadales</taxon>
        <taxon>Aeromonadaceae</taxon>
        <taxon>Aeromonas</taxon>
    </lineage>
</organism>
<reference evidence="1" key="2">
    <citation type="journal article" date="2019" name="PLoS ONE">
        <title>Identification and characterization of putative Aeromonas spp. T3SS effectors.</title>
        <authorList>
            <person name="Rangel L.T."/>
            <person name="Marden J."/>
            <person name="Colston S."/>
            <person name="Setubal J.C."/>
            <person name="Graf J."/>
            <person name="Gogarten J.P."/>
        </authorList>
    </citation>
    <scope>NUCLEOTIDE SEQUENCE</scope>
    <source>
        <strain evidence="1">BAQ071013-135</strain>
    </source>
</reference>